<dbReference type="Gene3D" id="2.120.10.10">
    <property type="match status" value="1"/>
</dbReference>
<dbReference type="EC" id="3.2.1.18" evidence="7"/>
<evidence type="ECO:0000256" key="18">
    <source>
        <dbReference type="ARBA" id="ARBA00022968"/>
    </source>
</evidence>
<feature type="disulfide bond" evidence="24">
    <location>
        <begin position="186"/>
        <end position="247"/>
    </location>
</feature>
<proteinExistence type="inferred from homology"/>
<comment type="subunit">
    <text evidence="23">Homotetramer; composed of disulfide-linked homodimers. Interacts with F protein trimer. Interacts with host CG-1B; this interaction inhibits viral adsorption and replication rather than internalization.</text>
</comment>
<feature type="disulfide bond" evidence="24">
    <location>
        <begin position="531"/>
        <end position="542"/>
    </location>
</feature>
<evidence type="ECO:0000256" key="2">
    <source>
        <dbReference type="ARBA" id="ARBA00003028"/>
    </source>
</evidence>
<feature type="disulfide bond" evidence="24">
    <location>
        <begin position="455"/>
        <end position="465"/>
    </location>
</feature>
<keyword evidence="21" id="KW-0325">Glycoprotein</keyword>
<dbReference type="GO" id="GO:0019062">
    <property type="term" value="P:virion attachment to host cell"/>
    <property type="evidence" value="ECO:0007669"/>
    <property type="project" value="UniProtKB-KW"/>
</dbReference>
<evidence type="ECO:0000256" key="12">
    <source>
        <dbReference type="ARBA" id="ARBA00022692"/>
    </source>
</evidence>
<dbReference type="GO" id="GO:0004308">
    <property type="term" value="F:exo-alpha-sialidase activity"/>
    <property type="evidence" value="ECO:0007669"/>
    <property type="project" value="UniProtKB-EC"/>
</dbReference>
<evidence type="ECO:0000256" key="26">
    <source>
        <dbReference type="SAM" id="Phobius"/>
    </source>
</evidence>
<dbReference type="Pfam" id="PF00423">
    <property type="entry name" value="HN"/>
    <property type="match status" value="1"/>
</dbReference>
<evidence type="ECO:0000256" key="19">
    <source>
        <dbReference type="ARBA" id="ARBA00022989"/>
    </source>
</evidence>
<feature type="disulfide bond" evidence="24">
    <location>
        <begin position="172"/>
        <end position="196"/>
    </location>
</feature>
<evidence type="ECO:0000256" key="17">
    <source>
        <dbReference type="ARBA" id="ARBA00022879"/>
    </source>
</evidence>
<organism evidence="27 28">
    <name type="scientific">Avian paramyxovirus 13 goose/Kazakhstan/5751/2013</name>
    <dbReference type="NCBI Taxonomy" id="1820326"/>
    <lineage>
        <taxon>Viruses</taxon>
        <taxon>Riboviria</taxon>
        <taxon>Orthornavirae</taxon>
        <taxon>Negarnaviricota</taxon>
        <taxon>Haploviricotina</taxon>
        <taxon>Monjiviricetes</taxon>
        <taxon>Mononegavirales</taxon>
        <taxon>Paramyxoviridae</taxon>
        <taxon>Avulavirinae</taxon>
        <taxon>Orthoavulavirus</taxon>
        <taxon>Orthoavulavirus japanense</taxon>
        <taxon>avian paramyxovirus 13</taxon>
    </lineage>
</organism>
<evidence type="ECO:0000256" key="20">
    <source>
        <dbReference type="ARBA" id="ARBA00023136"/>
    </source>
</evidence>
<comment type="function">
    <text evidence="2">Neuraminidase activity ensures the efficient spread of the virus by dissociating the mature virions from the neuraminic acid containing glycoproteins.</text>
</comment>
<keyword evidence="22" id="KW-1160">Virus entry into host cell</keyword>
<evidence type="ECO:0000256" key="22">
    <source>
        <dbReference type="ARBA" id="ARBA00023296"/>
    </source>
</evidence>
<comment type="function">
    <text evidence="3">Mediates the viral entry into the host cell together with fusion/F protein. Attaches the virus to sialic acid-containing cell receptors and thereby initiates infection. Binding of HN protein to the receptor induces a conformational change that allows the F protein to trigger virion/cell membranes fusion.</text>
</comment>
<sequence>MQPGISEVSFVNDERSERGTWRLLFRILTIVLCLTSIGIGIPALIYSKEAATSGDIDKSLEAVKTGMSTLSSKIDESINTEQKIYRQVILEAPVSQLNMESNILSAIASLSYQIDGTSNSSGCGSPMHDQDFVGGINKEIWTTDNVNLGEITLTPFLEHLNFIPAPTTGNGCTRIPSFDLGLTHWCYTHNVILSGCQDYSSSFQYIALGVLKISATGHVFLSTMRSINLDDERNRKSCSISATSIGCDIICSLVTEREVDDYNSPAATPMIHGRLDFSGKYNEVDLNVGQLFGDWSANYPGVGGGSFLNGRVWFPIYGGVKEGTPTFKENDGKYAIYTRYNDTCPDSESEQVSRAKSSYRPSYFGGKLVQQAVLSIKIDDTLGLDPVLTISNNSITLMGAESRVLQIEGKLYFYQRGTSWFPSLVMYPLTVNDKMVRFEPPTIFDQFTRPGNHPCSADSRCPNACVTGVYTDGYPIVFHSNHSIAAVYGMQLNDVTNRLNPRSAVWYGVSMSNVIRVSSSTTKAAYTTSTCFKVKKTQRVYCLSIGEIGNTLFGEFRIVPLLLEVYSEKGKSLKSGFDG</sequence>
<evidence type="ECO:0000256" key="13">
    <source>
        <dbReference type="ARBA" id="ARBA00022801"/>
    </source>
</evidence>
<evidence type="ECO:0000256" key="23">
    <source>
        <dbReference type="ARBA" id="ARBA00066270"/>
    </source>
</evidence>
<keyword evidence="20 26" id="KW-0472">Membrane</keyword>
<evidence type="ECO:0000256" key="6">
    <source>
        <dbReference type="ARBA" id="ARBA00007701"/>
    </source>
</evidence>
<evidence type="ECO:0000256" key="16">
    <source>
        <dbReference type="ARBA" id="ARBA00022870"/>
    </source>
</evidence>
<gene>
    <name evidence="27" type="primary">HN</name>
</gene>
<evidence type="ECO:0000256" key="10">
    <source>
        <dbReference type="ARBA" id="ARBA00022546"/>
    </source>
</evidence>
<dbReference type="GO" id="GO:0019031">
    <property type="term" value="C:viral envelope"/>
    <property type="evidence" value="ECO:0007669"/>
    <property type="project" value="UniProtKB-KW"/>
</dbReference>
<keyword evidence="13" id="KW-0378">Hydrolase</keyword>
<comment type="catalytic activity">
    <reaction evidence="1">
        <text>Hydrolysis of alpha-(2-&gt;3)-, alpha-(2-&gt;6)-, alpha-(2-&gt;8)- glycosidic linkages of terminal sialic acid residues in oligosaccharides, glycoproteins, glycolipids, colominic acid and synthetic substrates.</text>
        <dbReference type="EC" id="3.2.1.18"/>
    </reaction>
</comment>
<keyword evidence="11" id="KW-0945">Host-virus interaction</keyword>
<dbReference type="SUPFAM" id="SSF50939">
    <property type="entry name" value="Sialidases"/>
    <property type="match status" value="1"/>
</dbReference>
<comment type="similarity">
    <text evidence="6 25">Belongs to the paramyxoviruses hemagglutinin-neuraminidase family.</text>
</comment>
<dbReference type="EMBL" id="KU646513">
    <property type="protein sequence ID" value="AMR70814.1"/>
    <property type="molecule type" value="Viral_cRNA"/>
</dbReference>
<keyword evidence="19 26" id="KW-1133">Transmembrane helix</keyword>
<dbReference type="InterPro" id="IPR000665">
    <property type="entry name" value="Hemagglutn/HN"/>
</dbReference>
<dbReference type="GO" id="GO:0046718">
    <property type="term" value="P:symbiont entry into host cell"/>
    <property type="evidence" value="ECO:0007669"/>
    <property type="project" value="UniProtKB-KW"/>
</dbReference>
<evidence type="ECO:0000256" key="14">
    <source>
        <dbReference type="ARBA" id="ARBA00022804"/>
    </source>
</evidence>
<feature type="disulfide bond" evidence="24">
    <location>
        <begin position="238"/>
        <end position="251"/>
    </location>
</feature>
<evidence type="ECO:0000256" key="25">
    <source>
        <dbReference type="RuleBase" id="RU004216"/>
    </source>
</evidence>
<dbReference type="InterPro" id="IPR016285">
    <property type="entry name" value="Hemagglutn-neuramid"/>
</dbReference>
<keyword evidence="10 25" id="KW-0348">Hemagglutinin</keyword>
<comment type="subcellular location">
    <subcellularLocation>
        <location evidence="5">Host cell membrane</location>
        <topology evidence="5">Single-pass type II membrane protein</topology>
    </subcellularLocation>
    <subcellularLocation>
        <location evidence="4">Virion membrane</location>
        <topology evidence="4">Single-pass type II membrane protein</topology>
    </subcellularLocation>
</comment>
<evidence type="ECO:0000256" key="7">
    <source>
        <dbReference type="ARBA" id="ARBA00012733"/>
    </source>
</evidence>
<evidence type="ECO:0000256" key="3">
    <source>
        <dbReference type="ARBA" id="ARBA00003736"/>
    </source>
</evidence>
<dbReference type="Proteomes" id="UP000136641">
    <property type="component" value="Genome"/>
</dbReference>
<dbReference type="CDD" id="cd15469">
    <property type="entry name" value="HN"/>
    <property type="match status" value="1"/>
</dbReference>
<reference evidence="27 28" key="1">
    <citation type="submission" date="2016-01" db="EMBL/GenBank/DDBJ databases">
        <title>Complete Genome Sequence of Novel Avian Paramyxovirus (APMV-13) isolated from a wild bird in Kazakhstan.</title>
        <authorList>
            <person name="Seidalina A."/>
            <person name="Asanova S."/>
            <person name="Karamendin K."/>
            <person name="Kydyrmanov A."/>
            <person name="Daulbayeva K."/>
            <person name="Kasymbekov Y."/>
            <person name="Khan E."/>
            <person name="Sayatov M."/>
            <person name="Goodman S."/>
            <person name="Carr I."/>
            <person name="Harrison S."/>
        </authorList>
    </citation>
    <scope>NUCLEOTIDE SEQUENCE [LARGE SCALE GENOMIC DNA]</scope>
    <source>
        <strain evidence="27">APMV-13/white fronted goose/Northern Kazakhstan/5751/2013</strain>
    </source>
</reference>
<feature type="transmembrane region" description="Helical" evidence="26">
    <location>
        <begin position="23"/>
        <end position="46"/>
    </location>
</feature>
<name>A0A142J1Z9_9MONO</name>
<evidence type="ECO:0000256" key="21">
    <source>
        <dbReference type="ARBA" id="ARBA00023180"/>
    </source>
</evidence>
<accession>A0A142J1Z9</accession>
<protein>
    <recommendedName>
        <fullName evidence="8">Hemagglutinin-neuraminidase</fullName>
        <ecNumber evidence="7">3.2.1.18</ecNumber>
    </recommendedName>
</protein>
<evidence type="ECO:0000256" key="15">
    <source>
        <dbReference type="ARBA" id="ARBA00022844"/>
    </source>
</evidence>
<keyword evidence="12 26" id="KW-0812">Transmembrane</keyword>
<evidence type="ECO:0000256" key="5">
    <source>
        <dbReference type="ARBA" id="ARBA00004336"/>
    </source>
</evidence>
<evidence type="ECO:0000313" key="27">
    <source>
        <dbReference type="EMBL" id="AMR70814.1"/>
    </source>
</evidence>
<dbReference type="GO" id="GO:0055036">
    <property type="term" value="C:virion membrane"/>
    <property type="evidence" value="ECO:0007669"/>
    <property type="project" value="UniProtKB-SubCell"/>
</dbReference>
<evidence type="ECO:0000256" key="1">
    <source>
        <dbReference type="ARBA" id="ARBA00000427"/>
    </source>
</evidence>
<evidence type="ECO:0000256" key="11">
    <source>
        <dbReference type="ARBA" id="ARBA00022581"/>
    </source>
</evidence>
<keyword evidence="9" id="KW-1032">Host cell membrane</keyword>
<dbReference type="GO" id="GO:0020002">
    <property type="term" value="C:host cell plasma membrane"/>
    <property type="evidence" value="ECO:0007669"/>
    <property type="project" value="UniProtKB-SubCell"/>
</dbReference>
<keyword evidence="24" id="KW-1015">Disulfide bond</keyword>
<evidence type="ECO:0000256" key="8">
    <source>
        <dbReference type="ARBA" id="ARBA00020643"/>
    </source>
</evidence>
<dbReference type="PIRSF" id="PIRSF001072">
    <property type="entry name" value="Hemagglut-neuramid_paramyxoV"/>
    <property type="match status" value="1"/>
</dbReference>
<keyword evidence="16" id="KW-1043">Host membrane</keyword>
<evidence type="ECO:0000256" key="24">
    <source>
        <dbReference type="PIRSR" id="PIRSR001072-2"/>
    </source>
</evidence>
<evidence type="ECO:0000313" key="28">
    <source>
        <dbReference type="Proteomes" id="UP000136641"/>
    </source>
</evidence>
<keyword evidence="17 25" id="KW-0261">Viral envelope protein</keyword>
<keyword evidence="18" id="KW-0735">Signal-anchor</keyword>
<keyword evidence="14" id="KW-1161">Viral attachment to host cell</keyword>
<dbReference type="GO" id="GO:0046789">
    <property type="term" value="F:host cell surface receptor binding"/>
    <property type="evidence" value="ECO:0007669"/>
    <property type="project" value="InterPro"/>
</dbReference>
<evidence type="ECO:0000256" key="4">
    <source>
        <dbReference type="ARBA" id="ARBA00004208"/>
    </source>
</evidence>
<keyword evidence="15" id="KW-0946">Virion</keyword>
<dbReference type="InterPro" id="IPR036278">
    <property type="entry name" value="Sialidase_sf"/>
</dbReference>
<evidence type="ECO:0000256" key="9">
    <source>
        <dbReference type="ARBA" id="ARBA00022511"/>
    </source>
</evidence>